<accession>K1S850</accession>
<dbReference type="Gene3D" id="1.20.1090.10">
    <property type="entry name" value="Dehydroquinate synthase-like - alpha domain"/>
    <property type="match status" value="1"/>
</dbReference>
<gene>
    <name evidence="1" type="ORF">LEA_16270</name>
</gene>
<reference evidence="1" key="1">
    <citation type="journal article" date="2013" name="Environ. Microbiol.">
        <title>Microbiota from the distal guts of lean and obese adolescents exhibit partial functional redundancy besides clear differences in community structure.</title>
        <authorList>
            <person name="Ferrer M."/>
            <person name="Ruiz A."/>
            <person name="Lanza F."/>
            <person name="Haange S.B."/>
            <person name="Oberbach A."/>
            <person name="Till H."/>
            <person name="Bargiela R."/>
            <person name="Campoy C."/>
            <person name="Segura M.T."/>
            <person name="Richter M."/>
            <person name="von Bergen M."/>
            <person name="Seifert J."/>
            <person name="Suarez A."/>
        </authorList>
    </citation>
    <scope>NUCLEOTIDE SEQUENCE</scope>
</reference>
<dbReference type="SUPFAM" id="SSF56796">
    <property type="entry name" value="Dehydroquinate synthase-like"/>
    <property type="match status" value="1"/>
</dbReference>
<dbReference type="EMBL" id="AJWY01011120">
    <property type="protein sequence ID" value="EKC53638.1"/>
    <property type="molecule type" value="Genomic_DNA"/>
</dbReference>
<evidence type="ECO:0000313" key="1">
    <source>
        <dbReference type="EMBL" id="EKC53638.1"/>
    </source>
</evidence>
<name>K1S850_9ZZZZ</name>
<feature type="non-terminal residue" evidence="1">
    <location>
        <position position="1"/>
    </location>
</feature>
<comment type="caution">
    <text evidence="1">The sequence shown here is derived from an EMBL/GenBank/DDBJ whole genome shotgun (WGS) entry which is preliminary data.</text>
</comment>
<dbReference type="AlphaFoldDB" id="K1S850"/>
<proteinExistence type="predicted"/>
<protein>
    <submittedName>
        <fullName evidence="1">3-dehydroquinate synthase</fullName>
    </submittedName>
</protein>
<sequence length="86" mass="9245">VIISRAAYKCSFCDENYADIIASLNKKYSLPVSTDFSASELSSAAMADKKRTGDKIKLIIPEALGNCVIKSVPTSELEKIIGEGLC</sequence>
<organism evidence="1">
    <name type="scientific">human gut metagenome</name>
    <dbReference type="NCBI Taxonomy" id="408170"/>
    <lineage>
        <taxon>unclassified sequences</taxon>
        <taxon>metagenomes</taxon>
        <taxon>organismal metagenomes</taxon>
    </lineage>
</organism>